<feature type="domain" description="Flagellar motor switch protein FliN-like C-terminal" evidence="11">
    <location>
        <begin position="257"/>
        <end position="326"/>
    </location>
</feature>
<comment type="similarity">
    <text evidence="3">Belongs to the FliM family.</text>
</comment>
<dbReference type="InterPro" id="IPR028976">
    <property type="entry name" value="CheC-like_sf"/>
</dbReference>
<keyword evidence="9" id="KW-0975">Bacterial flagellum</keyword>
<dbReference type="Pfam" id="PF02154">
    <property type="entry name" value="FliM"/>
    <property type="match status" value="1"/>
</dbReference>
<dbReference type="GO" id="GO:0005886">
    <property type="term" value="C:plasma membrane"/>
    <property type="evidence" value="ECO:0007669"/>
    <property type="project" value="UniProtKB-SubCell"/>
</dbReference>
<dbReference type="Gene3D" id="3.40.1550.10">
    <property type="entry name" value="CheC-like"/>
    <property type="match status" value="1"/>
</dbReference>
<evidence type="ECO:0000256" key="9">
    <source>
        <dbReference type="ARBA" id="ARBA00023143"/>
    </source>
</evidence>
<keyword evidence="5" id="KW-1003">Cell membrane</keyword>
<reference evidence="12 13" key="1">
    <citation type="submission" date="2016-11" db="EMBL/GenBank/DDBJ databases">
        <authorList>
            <person name="Jaros S."/>
            <person name="Januszkiewicz K."/>
            <person name="Wedrychowicz H."/>
        </authorList>
    </citation>
    <scope>NUCLEOTIDE SEQUENCE [LARGE SCALE GENOMIC DNA]</scope>
    <source>
        <strain evidence="12 13">DSM 9705</strain>
    </source>
</reference>
<organism evidence="12 13">
    <name type="scientific">Desulfofustis glycolicus DSM 9705</name>
    <dbReference type="NCBI Taxonomy" id="1121409"/>
    <lineage>
        <taxon>Bacteria</taxon>
        <taxon>Pseudomonadati</taxon>
        <taxon>Thermodesulfobacteriota</taxon>
        <taxon>Desulfobulbia</taxon>
        <taxon>Desulfobulbales</taxon>
        <taxon>Desulfocapsaceae</taxon>
        <taxon>Desulfofustis</taxon>
    </lineage>
</organism>
<proteinExistence type="inferred from homology"/>
<comment type="subcellular location">
    <subcellularLocation>
        <location evidence="1">Bacterial flagellum basal body</location>
    </subcellularLocation>
    <subcellularLocation>
        <location evidence="2">Cell membrane</location>
        <topology evidence="2">Peripheral membrane protein</topology>
    </subcellularLocation>
</comment>
<evidence type="ECO:0000259" key="11">
    <source>
        <dbReference type="Pfam" id="PF01052"/>
    </source>
</evidence>
<evidence type="ECO:0000256" key="7">
    <source>
        <dbReference type="ARBA" id="ARBA00022779"/>
    </source>
</evidence>
<dbReference type="PANTHER" id="PTHR30034">
    <property type="entry name" value="FLAGELLAR MOTOR SWITCH PROTEIN FLIM"/>
    <property type="match status" value="1"/>
</dbReference>
<dbReference type="STRING" id="1121409.SAMN02745124_00947"/>
<dbReference type="PANTHER" id="PTHR30034:SF6">
    <property type="entry name" value="YOP PROTEINS TRANSLOCATION PROTEIN Q"/>
    <property type="match status" value="1"/>
</dbReference>
<evidence type="ECO:0000256" key="3">
    <source>
        <dbReference type="ARBA" id="ARBA00011049"/>
    </source>
</evidence>
<dbReference type="EMBL" id="FQXS01000004">
    <property type="protein sequence ID" value="SHH56791.1"/>
    <property type="molecule type" value="Genomic_DNA"/>
</dbReference>
<comment type="function">
    <text evidence="10">FliM is one of three proteins (FliG, FliN, FliM) that forms the rotor-mounted switch complex (C ring), located at the base of the basal body. This complex interacts with the CheY and CheZ chemotaxis proteins, in addition to contacting components of the motor that determine the direction of flagellar rotation.</text>
</comment>
<dbReference type="AlphaFoldDB" id="A0A1M5U1Q4"/>
<keyword evidence="12" id="KW-0282">Flagellum</keyword>
<evidence type="ECO:0000256" key="5">
    <source>
        <dbReference type="ARBA" id="ARBA00022475"/>
    </source>
</evidence>
<protein>
    <recommendedName>
        <fullName evidence="4">Flagellar motor switch protein FliM</fullName>
    </recommendedName>
</protein>
<dbReference type="GO" id="GO:0050918">
    <property type="term" value="P:positive chemotaxis"/>
    <property type="evidence" value="ECO:0007669"/>
    <property type="project" value="TreeGrafter"/>
</dbReference>
<evidence type="ECO:0000256" key="4">
    <source>
        <dbReference type="ARBA" id="ARBA00021898"/>
    </source>
</evidence>
<dbReference type="Proteomes" id="UP000184139">
    <property type="component" value="Unassembled WGS sequence"/>
</dbReference>
<evidence type="ECO:0000313" key="12">
    <source>
        <dbReference type="EMBL" id="SHH56791.1"/>
    </source>
</evidence>
<evidence type="ECO:0000256" key="10">
    <source>
        <dbReference type="ARBA" id="ARBA00025044"/>
    </source>
</evidence>
<keyword evidence="6" id="KW-0145">Chemotaxis</keyword>
<dbReference type="PIRSF" id="PIRSF002888">
    <property type="entry name" value="FliM"/>
    <property type="match status" value="1"/>
</dbReference>
<name>A0A1M5U1Q4_9BACT</name>
<sequence>MEPVLSKQEIADLLQAIKSGQIPVDQDGGDGRQQRFLACQEVDLFTIASQRDSQIRIPNFDIILDSFGQNYAISLSNQLQRTFSITRVGLESLSFQDYLLAKKEPGSMGVLNLSPLKHGALIVYDQNLSFSLVEIMLGASNESELLQLDRQLTKIELTVLKATMEKACSDLERAFRPITTIESKLYKIENNPRLVSITEPDAEVVVGLYNITVSDSTSSFELVFPVAALDPFREEFKNLLSVNTPKHGGWTDIFITELQDIALSVVARSGIIDLSIGKVLDFREGDIVPVEYDLNSPLTILVEGQPKFFAIPGLHKGKKAVSITGVRH</sequence>
<dbReference type="OrthoDB" id="9806941at2"/>
<dbReference type="GO" id="GO:0071978">
    <property type="term" value="P:bacterial-type flagellum-dependent swarming motility"/>
    <property type="evidence" value="ECO:0007669"/>
    <property type="project" value="TreeGrafter"/>
</dbReference>
<dbReference type="CDD" id="cd17908">
    <property type="entry name" value="FliM"/>
    <property type="match status" value="1"/>
</dbReference>
<keyword evidence="12" id="KW-0966">Cell projection</keyword>
<evidence type="ECO:0000313" key="13">
    <source>
        <dbReference type="Proteomes" id="UP000184139"/>
    </source>
</evidence>
<accession>A0A1M5U1Q4</accession>
<dbReference type="GO" id="GO:0009425">
    <property type="term" value="C:bacterial-type flagellum basal body"/>
    <property type="evidence" value="ECO:0007669"/>
    <property type="project" value="UniProtKB-SubCell"/>
</dbReference>
<dbReference type="Pfam" id="PF01052">
    <property type="entry name" value="FliMN_C"/>
    <property type="match status" value="1"/>
</dbReference>
<evidence type="ECO:0000256" key="8">
    <source>
        <dbReference type="ARBA" id="ARBA00023136"/>
    </source>
</evidence>
<dbReference type="RefSeq" id="WP_073373730.1">
    <property type="nucleotide sequence ID" value="NZ_FQXS01000004.1"/>
</dbReference>
<keyword evidence="13" id="KW-1185">Reference proteome</keyword>
<evidence type="ECO:0000256" key="6">
    <source>
        <dbReference type="ARBA" id="ARBA00022500"/>
    </source>
</evidence>
<keyword evidence="7" id="KW-0283">Flagellar rotation</keyword>
<dbReference type="SUPFAM" id="SSF101801">
    <property type="entry name" value="Surface presentation of antigens (SPOA)"/>
    <property type="match status" value="1"/>
</dbReference>
<dbReference type="InterPro" id="IPR001543">
    <property type="entry name" value="FliN-like_C"/>
</dbReference>
<keyword evidence="8" id="KW-0472">Membrane</keyword>
<evidence type="ECO:0000256" key="2">
    <source>
        <dbReference type="ARBA" id="ARBA00004202"/>
    </source>
</evidence>
<dbReference type="InterPro" id="IPR001689">
    <property type="entry name" value="Flag_FliM"/>
</dbReference>
<dbReference type="InterPro" id="IPR036429">
    <property type="entry name" value="SpoA-like_sf"/>
</dbReference>
<dbReference type="GO" id="GO:0003774">
    <property type="term" value="F:cytoskeletal motor activity"/>
    <property type="evidence" value="ECO:0007669"/>
    <property type="project" value="InterPro"/>
</dbReference>
<evidence type="ECO:0000256" key="1">
    <source>
        <dbReference type="ARBA" id="ARBA00004117"/>
    </source>
</evidence>
<dbReference type="PRINTS" id="PR00955">
    <property type="entry name" value="FLGMOTORFLIM"/>
</dbReference>
<dbReference type="Gene3D" id="2.30.330.10">
    <property type="entry name" value="SpoA-like"/>
    <property type="match status" value="1"/>
</dbReference>
<keyword evidence="12" id="KW-0969">Cilium</keyword>
<gene>
    <name evidence="12" type="ORF">SAMN02745124_00947</name>
</gene>